<evidence type="ECO:0000313" key="10">
    <source>
        <dbReference type="Proteomes" id="UP001237642"/>
    </source>
</evidence>
<dbReference type="InterPro" id="IPR001789">
    <property type="entry name" value="Sig_transdc_resp-reg_receiver"/>
</dbReference>
<name>A0AAD8H5V3_9APIA</name>
<evidence type="ECO:0000256" key="2">
    <source>
        <dbReference type="ARBA" id="ARBA00023012"/>
    </source>
</evidence>
<evidence type="ECO:0000259" key="8">
    <source>
        <dbReference type="PROSITE" id="PS50110"/>
    </source>
</evidence>
<keyword evidence="5" id="KW-0539">Nucleus</keyword>
<feature type="compositionally biased region" description="Basic and acidic residues" evidence="7">
    <location>
        <begin position="492"/>
        <end position="501"/>
    </location>
</feature>
<sequence length="501" mass="56339">MYKVLVVDDDETSLTVARACLRTFDYYEVRAVTHALEALSLLCDKREGEKSYDVILADVHMPIMNGFELMHRVNNNFNIPVVLISADDKKEVIRKGLGSGAPAYLLKPVTTNSVKHLWQYSVLWKNKERNAYRRFNRANVPRNICSSSSSIDTQEVSREKKTKEIVWNANLHSRFVEAILILGHLDAIPRNILKVMNVSSVSREQVASHLQKFRKFLEKVLDGEKSLHGGSKYWIDCNYYSRIVGGNPNVIFLNQLREQRRTGKIQAAIPASLPLPPFNEHEASLSGSRNVEMSILLDSYASSSFLNVATSTPSLANVSFQSAGNVCIPNYRNEVPQQNYHTSLSVVNEGLIGGTNNNMFSSLNHMVHSSGTTHISNQFMSEQLFDMVSEDNNNLFDENNFNNPVLQVEDEQINDQNIRNLFDANQFGIPLRTNNEQLESFPNLFNGYRLGNTNQQVGSVPFGGTTNEFENASAMPVNGHAPQFGGYMQMADGRKEDSEDE</sequence>
<reference evidence="9" key="1">
    <citation type="submission" date="2023-02" db="EMBL/GenBank/DDBJ databases">
        <title>Genome of toxic invasive species Heracleum sosnowskyi carries increased number of genes despite the absence of recent whole-genome duplications.</title>
        <authorList>
            <person name="Schelkunov M."/>
            <person name="Shtratnikova V."/>
            <person name="Makarenko M."/>
            <person name="Klepikova A."/>
            <person name="Omelchenko D."/>
            <person name="Novikova G."/>
            <person name="Obukhova E."/>
            <person name="Bogdanov V."/>
            <person name="Penin A."/>
            <person name="Logacheva M."/>
        </authorList>
    </citation>
    <scope>NUCLEOTIDE SEQUENCE</scope>
    <source>
        <strain evidence="9">Hsosn_3</strain>
        <tissue evidence="9">Leaf</tissue>
    </source>
</reference>
<evidence type="ECO:0000256" key="3">
    <source>
        <dbReference type="ARBA" id="ARBA00023015"/>
    </source>
</evidence>
<keyword evidence="4" id="KW-0804">Transcription</keyword>
<dbReference type="InterPro" id="IPR011006">
    <property type="entry name" value="CheY-like_superfamily"/>
</dbReference>
<dbReference type="AlphaFoldDB" id="A0AAD8H5V3"/>
<feature type="domain" description="Response regulatory" evidence="8">
    <location>
        <begin position="3"/>
        <end position="122"/>
    </location>
</feature>
<dbReference type="GO" id="GO:0000160">
    <property type="term" value="P:phosphorelay signal transduction system"/>
    <property type="evidence" value="ECO:0007669"/>
    <property type="project" value="UniProtKB-KW"/>
</dbReference>
<comment type="caution">
    <text evidence="9">The sequence shown here is derived from an EMBL/GenBank/DDBJ whole genome shotgun (WGS) entry which is preliminary data.</text>
</comment>
<dbReference type="GO" id="GO:0003677">
    <property type="term" value="F:DNA binding"/>
    <property type="evidence" value="ECO:0007669"/>
    <property type="project" value="InterPro"/>
</dbReference>
<evidence type="ECO:0000256" key="4">
    <source>
        <dbReference type="ARBA" id="ARBA00023163"/>
    </source>
</evidence>
<evidence type="ECO:0000256" key="6">
    <source>
        <dbReference type="PROSITE-ProRule" id="PRU00169"/>
    </source>
</evidence>
<comment type="subcellular location">
    <subcellularLocation>
        <location evidence="1">Nucleus</location>
    </subcellularLocation>
</comment>
<dbReference type="InterPro" id="IPR006447">
    <property type="entry name" value="Myb_dom_plants"/>
</dbReference>
<feature type="region of interest" description="Disordered" evidence="7">
    <location>
        <begin position="478"/>
        <end position="501"/>
    </location>
</feature>
<dbReference type="SMART" id="SM00448">
    <property type="entry name" value="REC"/>
    <property type="match status" value="1"/>
</dbReference>
<feature type="modified residue" description="4-aspartylphosphate" evidence="6">
    <location>
        <position position="58"/>
    </location>
</feature>
<keyword evidence="2" id="KW-0902">Two-component regulatory system</keyword>
<keyword evidence="3" id="KW-0805">Transcription regulation</keyword>
<dbReference type="GO" id="GO:0009736">
    <property type="term" value="P:cytokinin-activated signaling pathway"/>
    <property type="evidence" value="ECO:0007669"/>
    <property type="project" value="InterPro"/>
</dbReference>
<dbReference type="PANTHER" id="PTHR43874:SF67">
    <property type="entry name" value="TWO-COMPONENT RESPONSE REGULATOR ARR2"/>
    <property type="match status" value="1"/>
</dbReference>
<dbReference type="Pfam" id="PF00072">
    <property type="entry name" value="Response_reg"/>
    <property type="match status" value="1"/>
</dbReference>
<dbReference type="InterPro" id="IPR009057">
    <property type="entry name" value="Homeodomain-like_sf"/>
</dbReference>
<evidence type="ECO:0000256" key="5">
    <source>
        <dbReference type="ARBA" id="ARBA00023242"/>
    </source>
</evidence>
<accession>A0AAD8H5V3</accession>
<dbReference type="Gene3D" id="1.10.10.60">
    <property type="entry name" value="Homeodomain-like"/>
    <property type="match status" value="1"/>
</dbReference>
<dbReference type="Proteomes" id="UP001237642">
    <property type="component" value="Unassembled WGS sequence"/>
</dbReference>
<dbReference type="PROSITE" id="PS50110">
    <property type="entry name" value="RESPONSE_REGULATORY"/>
    <property type="match status" value="1"/>
</dbReference>
<dbReference type="NCBIfam" id="TIGR01557">
    <property type="entry name" value="myb_SHAQKYF"/>
    <property type="match status" value="1"/>
</dbReference>
<proteinExistence type="predicted"/>
<gene>
    <name evidence="9" type="ORF">POM88_045533</name>
</gene>
<keyword evidence="10" id="KW-1185">Reference proteome</keyword>
<evidence type="ECO:0000313" key="9">
    <source>
        <dbReference type="EMBL" id="KAK1361059.1"/>
    </source>
</evidence>
<dbReference type="PANTHER" id="PTHR43874">
    <property type="entry name" value="TWO-COMPONENT RESPONSE REGULATOR"/>
    <property type="match status" value="1"/>
</dbReference>
<dbReference type="Gene3D" id="3.40.50.2300">
    <property type="match status" value="1"/>
</dbReference>
<evidence type="ECO:0000256" key="7">
    <source>
        <dbReference type="SAM" id="MobiDB-lite"/>
    </source>
</evidence>
<dbReference type="SUPFAM" id="SSF46689">
    <property type="entry name" value="Homeodomain-like"/>
    <property type="match status" value="1"/>
</dbReference>
<dbReference type="FunFam" id="1.10.10.60:FF:000007">
    <property type="entry name" value="Two-component response regulator"/>
    <property type="match status" value="1"/>
</dbReference>
<organism evidence="9 10">
    <name type="scientific">Heracleum sosnowskyi</name>
    <dbReference type="NCBI Taxonomy" id="360622"/>
    <lineage>
        <taxon>Eukaryota</taxon>
        <taxon>Viridiplantae</taxon>
        <taxon>Streptophyta</taxon>
        <taxon>Embryophyta</taxon>
        <taxon>Tracheophyta</taxon>
        <taxon>Spermatophyta</taxon>
        <taxon>Magnoliopsida</taxon>
        <taxon>eudicotyledons</taxon>
        <taxon>Gunneridae</taxon>
        <taxon>Pentapetalae</taxon>
        <taxon>asterids</taxon>
        <taxon>campanulids</taxon>
        <taxon>Apiales</taxon>
        <taxon>Apiaceae</taxon>
        <taxon>Apioideae</taxon>
        <taxon>apioid superclade</taxon>
        <taxon>Tordylieae</taxon>
        <taxon>Tordyliinae</taxon>
        <taxon>Heracleum</taxon>
    </lineage>
</organism>
<dbReference type="GO" id="GO:0005634">
    <property type="term" value="C:nucleus"/>
    <property type="evidence" value="ECO:0007669"/>
    <property type="project" value="UniProtKB-SubCell"/>
</dbReference>
<dbReference type="InterPro" id="IPR045279">
    <property type="entry name" value="ARR-like"/>
</dbReference>
<reference evidence="9" key="2">
    <citation type="submission" date="2023-05" db="EMBL/GenBank/DDBJ databases">
        <authorList>
            <person name="Schelkunov M.I."/>
        </authorList>
    </citation>
    <scope>NUCLEOTIDE SEQUENCE</scope>
    <source>
        <strain evidence="9">Hsosn_3</strain>
        <tissue evidence="9">Leaf</tissue>
    </source>
</reference>
<dbReference type="EMBL" id="JAUIZM010000010">
    <property type="protein sequence ID" value="KAK1361059.1"/>
    <property type="molecule type" value="Genomic_DNA"/>
</dbReference>
<keyword evidence="6" id="KW-0597">Phosphoprotein</keyword>
<dbReference type="SUPFAM" id="SSF52172">
    <property type="entry name" value="CheY-like"/>
    <property type="match status" value="1"/>
</dbReference>
<protein>
    <recommendedName>
        <fullName evidence="8">Response regulatory domain-containing protein</fullName>
    </recommendedName>
</protein>
<evidence type="ECO:0000256" key="1">
    <source>
        <dbReference type="ARBA" id="ARBA00004123"/>
    </source>
</evidence>